<keyword evidence="12" id="KW-1185">Reference proteome</keyword>
<gene>
    <name evidence="11" type="ORF">BST99_12510</name>
</gene>
<feature type="transmembrane region" description="Helical" evidence="9">
    <location>
        <begin position="12"/>
        <end position="33"/>
    </location>
</feature>
<feature type="transmembrane region" description="Helical" evidence="9">
    <location>
        <begin position="143"/>
        <end position="163"/>
    </location>
</feature>
<evidence type="ECO:0000256" key="2">
    <source>
        <dbReference type="ARBA" id="ARBA00012438"/>
    </source>
</evidence>
<dbReference type="RefSeq" id="WP_105002100.1">
    <property type="nucleotide sequence ID" value="NZ_MQVX01000001.1"/>
</dbReference>
<keyword evidence="9" id="KW-1133">Transmembrane helix</keyword>
<evidence type="ECO:0000256" key="5">
    <source>
        <dbReference type="ARBA" id="ARBA00022741"/>
    </source>
</evidence>
<evidence type="ECO:0000256" key="8">
    <source>
        <dbReference type="ARBA" id="ARBA00023012"/>
    </source>
</evidence>
<dbReference type="InterPro" id="IPR036890">
    <property type="entry name" value="HATPase_C_sf"/>
</dbReference>
<keyword evidence="6 11" id="KW-0418">Kinase</keyword>
<feature type="domain" description="Histidine kinase" evidence="10">
    <location>
        <begin position="181"/>
        <end position="382"/>
    </location>
</feature>
<proteinExistence type="predicted"/>
<dbReference type="InterPro" id="IPR036097">
    <property type="entry name" value="HisK_dim/P_sf"/>
</dbReference>
<dbReference type="InterPro" id="IPR003661">
    <property type="entry name" value="HisK_dim/P_dom"/>
</dbReference>
<evidence type="ECO:0000256" key="9">
    <source>
        <dbReference type="SAM" id="Phobius"/>
    </source>
</evidence>
<name>A0A2S7TA82_9FLAO</name>
<evidence type="ECO:0000256" key="6">
    <source>
        <dbReference type="ARBA" id="ARBA00022777"/>
    </source>
</evidence>
<dbReference type="PANTHER" id="PTHR43065:SF10">
    <property type="entry name" value="PEROXIDE STRESS-ACTIVATED HISTIDINE KINASE MAK3"/>
    <property type="match status" value="1"/>
</dbReference>
<dbReference type="InterPro" id="IPR005467">
    <property type="entry name" value="His_kinase_dom"/>
</dbReference>
<dbReference type="CDD" id="cd00082">
    <property type="entry name" value="HisKA"/>
    <property type="match status" value="1"/>
</dbReference>
<accession>A0A2S7TA82</accession>
<keyword evidence="5" id="KW-0547">Nucleotide-binding</keyword>
<dbReference type="Gene3D" id="3.30.565.10">
    <property type="entry name" value="Histidine kinase-like ATPase, C-terminal domain"/>
    <property type="match status" value="1"/>
</dbReference>
<dbReference type="SMART" id="SM00387">
    <property type="entry name" value="HATPase_c"/>
    <property type="match status" value="1"/>
</dbReference>
<evidence type="ECO:0000313" key="12">
    <source>
        <dbReference type="Proteomes" id="UP000239366"/>
    </source>
</evidence>
<keyword evidence="4" id="KW-0808">Transferase</keyword>
<dbReference type="InterPro" id="IPR003594">
    <property type="entry name" value="HATPase_dom"/>
</dbReference>
<evidence type="ECO:0000256" key="1">
    <source>
        <dbReference type="ARBA" id="ARBA00000085"/>
    </source>
</evidence>
<sequence>MVIHPRRRATQIILVVVAFGIVSLILWNTNHFFKKFKEEERLKMQIWASSLSELNGLSLEEDPGELILMVQGNNKSTPMILVNSVGAIRTHNLPEEEAKDSLKIQQLIKKFGKQNQPIILSSNQEEDAVIYYGNSEVLNQLKYYPVALLLIIFLFATVIYFFFRTNKIAEQNRLWAGMAKETAHQIGTPLTSLLGWNELLKSEELNPQITREIEKDIYRLQTITERFSKIGSVPDLETRNLVEEAEKTLNYLKRRSSKLIQFSFHTDTDKVLVDLNPALFSWSIENLVKNGIDAMKGKGHIALNIEQHGQQVHVLVSDTGHGIQKGQFQEIFQPGVSSKKRGWGLGLSLVKRIIEEYHQGKIRVMSSSKEGTIMQIVLRKSQENLSA</sequence>
<dbReference type="Pfam" id="PF00512">
    <property type="entry name" value="HisKA"/>
    <property type="match status" value="1"/>
</dbReference>
<reference evidence="12" key="1">
    <citation type="submission" date="2016-11" db="EMBL/GenBank/DDBJ databases">
        <title>Trade-off between light-utilization and light-protection in marine flavobacteria.</title>
        <authorList>
            <person name="Kumagai Y."/>
            <person name="Yoshizawa S."/>
            <person name="Kogure K."/>
        </authorList>
    </citation>
    <scope>NUCLEOTIDE SEQUENCE [LARGE SCALE GENOMIC DNA]</scope>
    <source>
        <strain evidence="12">SG-18</strain>
    </source>
</reference>
<dbReference type="EMBL" id="MQVX01000001">
    <property type="protein sequence ID" value="PQJ16427.1"/>
    <property type="molecule type" value="Genomic_DNA"/>
</dbReference>
<keyword evidence="8" id="KW-0902">Two-component regulatory system</keyword>
<protein>
    <recommendedName>
        <fullName evidence="2">histidine kinase</fullName>
        <ecNumber evidence="2">2.7.13.3</ecNumber>
    </recommendedName>
</protein>
<dbReference type="PANTHER" id="PTHR43065">
    <property type="entry name" value="SENSOR HISTIDINE KINASE"/>
    <property type="match status" value="1"/>
</dbReference>
<dbReference type="Gene3D" id="1.10.287.130">
    <property type="match status" value="1"/>
</dbReference>
<dbReference type="SUPFAM" id="SSF55874">
    <property type="entry name" value="ATPase domain of HSP90 chaperone/DNA topoisomerase II/histidine kinase"/>
    <property type="match status" value="1"/>
</dbReference>
<dbReference type="PROSITE" id="PS50109">
    <property type="entry name" value="HIS_KIN"/>
    <property type="match status" value="1"/>
</dbReference>
<evidence type="ECO:0000256" key="3">
    <source>
        <dbReference type="ARBA" id="ARBA00022553"/>
    </source>
</evidence>
<keyword evidence="9" id="KW-0812">Transmembrane</keyword>
<evidence type="ECO:0000256" key="4">
    <source>
        <dbReference type="ARBA" id="ARBA00022679"/>
    </source>
</evidence>
<comment type="catalytic activity">
    <reaction evidence="1">
        <text>ATP + protein L-histidine = ADP + protein N-phospho-L-histidine.</text>
        <dbReference type="EC" id="2.7.13.3"/>
    </reaction>
</comment>
<keyword evidence="3" id="KW-0597">Phosphoprotein</keyword>
<dbReference type="AlphaFoldDB" id="A0A2S7TA82"/>
<evidence type="ECO:0000259" key="10">
    <source>
        <dbReference type="PROSITE" id="PS50109"/>
    </source>
</evidence>
<dbReference type="Pfam" id="PF02518">
    <property type="entry name" value="HATPase_c"/>
    <property type="match status" value="1"/>
</dbReference>
<evidence type="ECO:0000256" key="7">
    <source>
        <dbReference type="ARBA" id="ARBA00022840"/>
    </source>
</evidence>
<dbReference type="EC" id="2.7.13.3" evidence="2"/>
<evidence type="ECO:0000313" key="11">
    <source>
        <dbReference type="EMBL" id="PQJ16427.1"/>
    </source>
</evidence>
<organism evidence="11 12">
    <name type="scientific">Aureicoccus marinus</name>
    <dbReference type="NCBI Taxonomy" id="754435"/>
    <lineage>
        <taxon>Bacteria</taxon>
        <taxon>Pseudomonadati</taxon>
        <taxon>Bacteroidota</taxon>
        <taxon>Flavobacteriia</taxon>
        <taxon>Flavobacteriales</taxon>
        <taxon>Flavobacteriaceae</taxon>
        <taxon>Aureicoccus</taxon>
    </lineage>
</organism>
<keyword evidence="7" id="KW-0067">ATP-binding</keyword>
<dbReference type="GO" id="GO:0000155">
    <property type="term" value="F:phosphorelay sensor kinase activity"/>
    <property type="evidence" value="ECO:0007669"/>
    <property type="project" value="InterPro"/>
</dbReference>
<comment type="caution">
    <text evidence="11">The sequence shown here is derived from an EMBL/GenBank/DDBJ whole genome shotgun (WGS) entry which is preliminary data.</text>
</comment>
<dbReference type="GO" id="GO:0005524">
    <property type="term" value="F:ATP binding"/>
    <property type="evidence" value="ECO:0007669"/>
    <property type="project" value="UniProtKB-KW"/>
</dbReference>
<dbReference type="InterPro" id="IPR004358">
    <property type="entry name" value="Sig_transdc_His_kin-like_C"/>
</dbReference>
<dbReference type="Proteomes" id="UP000239366">
    <property type="component" value="Unassembled WGS sequence"/>
</dbReference>
<dbReference type="OrthoDB" id="9815750at2"/>
<dbReference type="PRINTS" id="PR00344">
    <property type="entry name" value="BCTRLSENSOR"/>
</dbReference>
<keyword evidence="9" id="KW-0472">Membrane</keyword>
<dbReference type="SUPFAM" id="SSF47384">
    <property type="entry name" value="Homodimeric domain of signal transducing histidine kinase"/>
    <property type="match status" value="1"/>
</dbReference>